<accession>A0A372LJH3</accession>
<dbReference type="OrthoDB" id="2990597at2"/>
<dbReference type="AlphaFoldDB" id="A0A372LJH3"/>
<evidence type="ECO:0000256" key="2">
    <source>
        <dbReference type="SAM" id="Phobius"/>
    </source>
</evidence>
<name>A0A372LJH3_9BACI</name>
<keyword evidence="2" id="KW-0812">Transmembrane</keyword>
<evidence type="ECO:0008006" key="5">
    <source>
        <dbReference type="Google" id="ProtNLM"/>
    </source>
</evidence>
<evidence type="ECO:0000313" key="4">
    <source>
        <dbReference type="Proteomes" id="UP000262939"/>
    </source>
</evidence>
<feature type="transmembrane region" description="Helical" evidence="2">
    <location>
        <begin position="6"/>
        <end position="25"/>
    </location>
</feature>
<feature type="region of interest" description="Disordered" evidence="1">
    <location>
        <begin position="44"/>
        <end position="66"/>
    </location>
</feature>
<dbReference type="Proteomes" id="UP000262939">
    <property type="component" value="Unassembled WGS sequence"/>
</dbReference>
<evidence type="ECO:0000256" key="1">
    <source>
        <dbReference type="SAM" id="MobiDB-lite"/>
    </source>
</evidence>
<protein>
    <recommendedName>
        <fullName evidence="5">Preprotein translocase subunit Tim44</fullName>
    </recommendedName>
</protein>
<sequence length="143" mass="15731">MLKKIFAAAILMFSIAFTPVGSVVFDGHDNVASAKSYKSGKRGFNNNNPSSNFQNRQNNNVKRSNDGFTKSVQKRGGFMRGMLFGGLAGLMLGGLLGNLGAFGAVIGFLINFIAIIVLIALIRGVFRMLSKNRRRQDDNQWRR</sequence>
<dbReference type="RefSeq" id="WP_117320537.1">
    <property type="nucleotide sequence ID" value="NZ_QVTD01000001.1"/>
</dbReference>
<keyword evidence="2" id="KW-1133">Transmembrane helix</keyword>
<reference evidence="3 4" key="1">
    <citation type="submission" date="2018-08" db="EMBL/GenBank/DDBJ databases">
        <title>Bacillus chawlae sp. nov., Bacillus glennii sp. nov., and Bacillus saganii sp. nov. Isolated from the Vehicle Assembly Building at Kennedy Space Center where the Viking Spacecraft were Assembled.</title>
        <authorList>
            <person name="Seuylemezian A."/>
            <person name="Vaishampayan P."/>
        </authorList>
    </citation>
    <scope>NUCLEOTIDE SEQUENCE [LARGE SCALE GENOMIC DNA]</scope>
    <source>
        <strain evidence="3 4">V44-8</strain>
    </source>
</reference>
<evidence type="ECO:0000313" key="3">
    <source>
        <dbReference type="EMBL" id="RFU66575.1"/>
    </source>
</evidence>
<proteinExistence type="predicted"/>
<comment type="caution">
    <text evidence="3">The sequence shown here is derived from an EMBL/GenBank/DDBJ whole genome shotgun (WGS) entry which is preliminary data.</text>
</comment>
<dbReference type="EMBL" id="QVTD01000001">
    <property type="protein sequence ID" value="RFU66575.1"/>
    <property type="molecule type" value="Genomic_DNA"/>
</dbReference>
<feature type="transmembrane region" description="Helical" evidence="2">
    <location>
        <begin position="102"/>
        <end position="126"/>
    </location>
</feature>
<organism evidence="3 4">
    <name type="scientific">Peribacillus glennii</name>
    <dbReference type="NCBI Taxonomy" id="2303991"/>
    <lineage>
        <taxon>Bacteria</taxon>
        <taxon>Bacillati</taxon>
        <taxon>Bacillota</taxon>
        <taxon>Bacilli</taxon>
        <taxon>Bacillales</taxon>
        <taxon>Bacillaceae</taxon>
        <taxon>Peribacillus</taxon>
    </lineage>
</organism>
<keyword evidence="4" id="KW-1185">Reference proteome</keyword>
<keyword evidence="2" id="KW-0472">Membrane</keyword>
<feature type="transmembrane region" description="Helical" evidence="2">
    <location>
        <begin position="78"/>
        <end position="96"/>
    </location>
</feature>
<gene>
    <name evidence="3" type="ORF">D0466_00150</name>
</gene>
<feature type="compositionally biased region" description="Low complexity" evidence="1">
    <location>
        <begin position="44"/>
        <end position="60"/>
    </location>
</feature>